<keyword evidence="2" id="KW-0732">Signal</keyword>
<dbReference type="InterPro" id="IPR001604">
    <property type="entry name" value="Endo_G_ENPP1-like_dom"/>
</dbReference>
<keyword evidence="5" id="KW-1185">Reference proteome</keyword>
<dbReference type="SMART" id="SM00892">
    <property type="entry name" value="Endonuclease_NS"/>
    <property type="match status" value="1"/>
</dbReference>
<name>A0A4R5N7M0_9LACO</name>
<dbReference type="Pfam" id="PF13930">
    <property type="entry name" value="Endonuclea_NS_2"/>
    <property type="match status" value="1"/>
</dbReference>
<feature type="domain" description="DNA/RNA non-specific endonuclease/pyrophosphatase/phosphodiesterase" evidence="3">
    <location>
        <begin position="51"/>
        <end position="249"/>
    </location>
</feature>
<dbReference type="STRING" id="907931.GCA_000165675_01475"/>
<evidence type="ECO:0000256" key="2">
    <source>
        <dbReference type="SAM" id="SignalP"/>
    </source>
</evidence>
<feature type="signal peptide" evidence="2">
    <location>
        <begin position="1"/>
        <end position="26"/>
    </location>
</feature>
<dbReference type="GO" id="GO:0046872">
    <property type="term" value="F:metal ion binding"/>
    <property type="evidence" value="ECO:0007669"/>
    <property type="project" value="InterPro"/>
</dbReference>
<reference evidence="4 5" key="1">
    <citation type="journal article" date="2019" name="Appl. Microbiol. Biotechnol.">
        <title>Uncovering carbohydrate metabolism through a genotype-phenotype association study of 56 lactic acid bacteria genomes.</title>
        <authorList>
            <person name="Buron-Moles G."/>
            <person name="Chailyan A."/>
            <person name="Dolejs I."/>
            <person name="Forster J."/>
            <person name="Miks M.H."/>
        </authorList>
    </citation>
    <scope>NUCLEOTIDE SEQUENCE [LARGE SCALE GENOMIC DNA]</scope>
    <source>
        <strain evidence="4 5">ATCC 700006</strain>
    </source>
</reference>
<dbReference type="EMBL" id="PUFI01000015">
    <property type="protein sequence ID" value="TDG67532.1"/>
    <property type="molecule type" value="Genomic_DNA"/>
</dbReference>
<dbReference type="Proteomes" id="UP000295681">
    <property type="component" value="Unassembled WGS sequence"/>
</dbReference>
<dbReference type="AlphaFoldDB" id="A0A4R5N7M0"/>
<feature type="region of interest" description="Disordered" evidence="1">
    <location>
        <begin position="258"/>
        <end position="347"/>
    </location>
</feature>
<accession>A0A4R5N7M0</accession>
<evidence type="ECO:0000259" key="3">
    <source>
        <dbReference type="SMART" id="SM00892"/>
    </source>
</evidence>
<dbReference type="InterPro" id="IPR044927">
    <property type="entry name" value="Endonuclea_NS_2"/>
</dbReference>
<organism evidence="4 5">
    <name type="scientific">Leuconostoc fallax</name>
    <dbReference type="NCBI Taxonomy" id="1251"/>
    <lineage>
        <taxon>Bacteria</taxon>
        <taxon>Bacillati</taxon>
        <taxon>Bacillota</taxon>
        <taxon>Bacilli</taxon>
        <taxon>Lactobacillales</taxon>
        <taxon>Lactobacillaceae</taxon>
        <taxon>Leuconostoc</taxon>
    </lineage>
</organism>
<dbReference type="InterPro" id="IPR044929">
    <property type="entry name" value="DNA/RNA_non-sp_Endonuclease_sf"/>
</dbReference>
<feature type="region of interest" description="Disordered" evidence="1">
    <location>
        <begin position="367"/>
        <end position="387"/>
    </location>
</feature>
<proteinExistence type="predicted"/>
<sequence length="387" mass="42864">MRKMNKLFRNVITVVATSVIASSTFASTLTVSASSYRAKNVSGAVQRPLQYQDKKQLVLANQDNKKRAVDAHIQLSYSEKPTTKRNAKLEFNPVGWHNYRFKYQKSNGSISKSWLFNRGHLVGYQFSGLNDEARNLVPETAYLNTGALKSMNSGNKKSMLYYESHLASWLKSHRTYRLDYQVTPLYNAQELLPRQIRLAYVGYSKGGKEVAIHFNSSREEKGTDGATVVYLNNDSPNAIINYTDGTAKNTLNKKKTIAAAESASRSSSESSSAYKEYSESSSRSAESESQSRASSQAVSESKAIADSQSSEAKSQALAQSQAAEEQSKAASQSSVESSVVTTDNNINSTDHYKWAIQDGFNWDNRKGHSTRIAPGQPLPAGYHWQVQ</sequence>
<evidence type="ECO:0000313" key="4">
    <source>
        <dbReference type="EMBL" id="TDG67532.1"/>
    </source>
</evidence>
<dbReference type="GO" id="GO:0016787">
    <property type="term" value="F:hydrolase activity"/>
    <property type="evidence" value="ECO:0007669"/>
    <property type="project" value="InterPro"/>
</dbReference>
<dbReference type="GO" id="GO:0003676">
    <property type="term" value="F:nucleic acid binding"/>
    <property type="evidence" value="ECO:0007669"/>
    <property type="project" value="InterPro"/>
</dbReference>
<feature type="compositionally biased region" description="Low complexity" evidence="1">
    <location>
        <begin position="258"/>
        <end position="339"/>
    </location>
</feature>
<feature type="chain" id="PRO_5038533574" description="DNA/RNA non-specific endonuclease/pyrophosphatase/phosphodiesterase domain-containing protein" evidence="2">
    <location>
        <begin position="27"/>
        <end position="387"/>
    </location>
</feature>
<evidence type="ECO:0000313" key="5">
    <source>
        <dbReference type="Proteomes" id="UP000295681"/>
    </source>
</evidence>
<comment type="caution">
    <text evidence="4">The sequence shown here is derived from an EMBL/GenBank/DDBJ whole genome shotgun (WGS) entry which is preliminary data.</text>
</comment>
<protein>
    <recommendedName>
        <fullName evidence="3">DNA/RNA non-specific endonuclease/pyrophosphatase/phosphodiesterase domain-containing protein</fullName>
    </recommendedName>
</protein>
<evidence type="ECO:0000256" key="1">
    <source>
        <dbReference type="SAM" id="MobiDB-lite"/>
    </source>
</evidence>
<gene>
    <name evidence="4" type="ORF">C5L23_001331</name>
</gene>
<dbReference type="Gene3D" id="3.40.570.10">
    <property type="entry name" value="Extracellular Endonuclease, subunit A"/>
    <property type="match status" value="1"/>
</dbReference>